<name>A0ABQ5UN25_9HYPH</name>
<reference evidence="2" key="2">
    <citation type="submission" date="2023-01" db="EMBL/GenBank/DDBJ databases">
        <title>Draft genome sequence of Devosia yakushimensis strain NBRC 103855.</title>
        <authorList>
            <person name="Sun Q."/>
            <person name="Mori K."/>
        </authorList>
    </citation>
    <scope>NUCLEOTIDE SEQUENCE</scope>
    <source>
        <strain evidence="2">NBRC 103855</strain>
    </source>
</reference>
<dbReference type="EMBL" id="BSNG01000009">
    <property type="protein sequence ID" value="GLQ12519.1"/>
    <property type="molecule type" value="Genomic_DNA"/>
</dbReference>
<evidence type="ECO:0000313" key="2">
    <source>
        <dbReference type="EMBL" id="GLQ12519.1"/>
    </source>
</evidence>
<feature type="domain" description="N-acetyltransferase" evidence="1">
    <location>
        <begin position="1"/>
        <end position="64"/>
    </location>
</feature>
<dbReference type="Gene3D" id="3.40.630.30">
    <property type="match status" value="1"/>
</dbReference>
<dbReference type="InterPro" id="IPR016181">
    <property type="entry name" value="Acyl_CoA_acyltransferase"/>
</dbReference>
<dbReference type="Pfam" id="PF13302">
    <property type="entry name" value="Acetyltransf_3"/>
    <property type="match status" value="1"/>
</dbReference>
<accession>A0ABQ5UN25</accession>
<dbReference type="PROSITE" id="PS51186">
    <property type="entry name" value="GNAT"/>
    <property type="match status" value="1"/>
</dbReference>
<evidence type="ECO:0000259" key="1">
    <source>
        <dbReference type="PROSITE" id="PS51186"/>
    </source>
</evidence>
<protein>
    <recommendedName>
        <fullName evidence="1">N-acetyltransferase domain-containing protein</fullName>
    </recommendedName>
</protein>
<evidence type="ECO:0000313" key="3">
    <source>
        <dbReference type="Proteomes" id="UP001161406"/>
    </source>
</evidence>
<sequence length="64" mass="7172">MTGKGYATAALQTLIAFARMDLRATDIYAGVTHGNRRSVTLLERVGFLPVADFNSYRRFHLRLA</sequence>
<dbReference type="SUPFAM" id="SSF55729">
    <property type="entry name" value="Acyl-CoA N-acyltransferases (Nat)"/>
    <property type="match status" value="1"/>
</dbReference>
<dbReference type="Proteomes" id="UP001161406">
    <property type="component" value="Unassembled WGS sequence"/>
</dbReference>
<dbReference type="InterPro" id="IPR000182">
    <property type="entry name" value="GNAT_dom"/>
</dbReference>
<keyword evidence="3" id="KW-1185">Reference proteome</keyword>
<comment type="caution">
    <text evidence="2">The sequence shown here is derived from an EMBL/GenBank/DDBJ whole genome shotgun (WGS) entry which is preliminary data.</text>
</comment>
<proteinExistence type="predicted"/>
<gene>
    <name evidence="2" type="ORF">GCM10007913_44520</name>
</gene>
<reference evidence="2" key="1">
    <citation type="journal article" date="2014" name="Int. J. Syst. Evol. Microbiol.">
        <title>Complete genome of a new Firmicutes species belonging to the dominant human colonic microbiota ('Ruminococcus bicirculans') reveals two chromosomes and a selective capacity to utilize plant glucans.</title>
        <authorList>
            <consortium name="NISC Comparative Sequencing Program"/>
            <person name="Wegmann U."/>
            <person name="Louis P."/>
            <person name="Goesmann A."/>
            <person name="Henrissat B."/>
            <person name="Duncan S.H."/>
            <person name="Flint H.J."/>
        </authorList>
    </citation>
    <scope>NUCLEOTIDE SEQUENCE</scope>
    <source>
        <strain evidence="2">NBRC 103855</strain>
    </source>
</reference>
<organism evidence="2 3">
    <name type="scientific">Devosia yakushimensis</name>
    <dbReference type="NCBI Taxonomy" id="470028"/>
    <lineage>
        <taxon>Bacteria</taxon>
        <taxon>Pseudomonadati</taxon>
        <taxon>Pseudomonadota</taxon>
        <taxon>Alphaproteobacteria</taxon>
        <taxon>Hyphomicrobiales</taxon>
        <taxon>Devosiaceae</taxon>
        <taxon>Devosia</taxon>
    </lineage>
</organism>